<dbReference type="Proteomes" id="UP001189429">
    <property type="component" value="Unassembled WGS sequence"/>
</dbReference>
<organism evidence="2 3">
    <name type="scientific">Prorocentrum cordatum</name>
    <dbReference type="NCBI Taxonomy" id="2364126"/>
    <lineage>
        <taxon>Eukaryota</taxon>
        <taxon>Sar</taxon>
        <taxon>Alveolata</taxon>
        <taxon>Dinophyceae</taxon>
        <taxon>Prorocentrales</taxon>
        <taxon>Prorocentraceae</taxon>
        <taxon>Prorocentrum</taxon>
    </lineage>
</organism>
<dbReference type="EMBL" id="CAUYUJ010005037">
    <property type="protein sequence ID" value="CAK0812037.1"/>
    <property type="molecule type" value="Genomic_DNA"/>
</dbReference>
<reference evidence="2" key="1">
    <citation type="submission" date="2023-10" db="EMBL/GenBank/DDBJ databases">
        <authorList>
            <person name="Chen Y."/>
            <person name="Shah S."/>
            <person name="Dougan E. K."/>
            <person name="Thang M."/>
            <person name="Chan C."/>
        </authorList>
    </citation>
    <scope>NUCLEOTIDE SEQUENCE [LARGE SCALE GENOMIC DNA]</scope>
</reference>
<dbReference type="PROSITE" id="PS50022">
    <property type="entry name" value="FA58C_3"/>
    <property type="match status" value="1"/>
</dbReference>
<accession>A0ABN9R2J4</accession>
<dbReference type="InterPro" id="IPR000421">
    <property type="entry name" value="FA58C"/>
</dbReference>
<evidence type="ECO:0000313" key="2">
    <source>
        <dbReference type="EMBL" id="CAK0812037.1"/>
    </source>
</evidence>
<evidence type="ECO:0000259" key="1">
    <source>
        <dbReference type="PROSITE" id="PS50022"/>
    </source>
</evidence>
<name>A0ABN9R2J4_9DINO</name>
<sequence length="106" mass="11916">ASGHSSDRPAKQLVDDDTQKEWFAPKGAKEAWVQIDLGELCMISGARLHWWALQARSWRMEVAGPDRVFRAAAERRSLEAAAENELNVQEEVPGWPGPTQHVRLTI</sequence>
<evidence type="ECO:0000313" key="3">
    <source>
        <dbReference type="Proteomes" id="UP001189429"/>
    </source>
</evidence>
<keyword evidence="3" id="KW-1185">Reference proteome</keyword>
<proteinExistence type="predicted"/>
<feature type="domain" description="F5/8 type C" evidence="1">
    <location>
        <begin position="1"/>
        <end position="106"/>
    </location>
</feature>
<dbReference type="SUPFAM" id="SSF49785">
    <property type="entry name" value="Galactose-binding domain-like"/>
    <property type="match status" value="1"/>
</dbReference>
<dbReference type="InterPro" id="IPR008979">
    <property type="entry name" value="Galactose-bd-like_sf"/>
</dbReference>
<feature type="non-terminal residue" evidence="2">
    <location>
        <position position="1"/>
    </location>
</feature>
<dbReference type="Gene3D" id="2.60.120.260">
    <property type="entry name" value="Galactose-binding domain-like"/>
    <property type="match status" value="1"/>
</dbReference>
<protein>
    <recommendedName>
        <fullName evidence="1">F5/8 type C domain-containing protein</fullName>
    </recommendedName>
</protein>
<gene>
    <name evidence="2" type="ORF">PCOR1329_LOCUS16433</name>
</gene>
<comment type="caution">
    <text evidence="2">The sequence shown here is derived from an EMBL/GenBank/DDBJ whole genome shotgun (WGS) entry which is preliminary data.</text>
</comment>